<proteinExistence type="predicted"/>
<feature type="region of interest" description="Disordered" evidence="2">
    <location>
        <begin position="92"/>
        <end position="123"/>
    </location>
</feature>
<dbReference type="InterPro" id="IPR018494">
    <property type="entry name" value="Oxysterol-bd_CS"/>
</dbReference>
<feature type="compositionally biased region" description="Basic and acidic residues" evidence="2">
    <location>
        <begin position="758"/>
        <end position="767"/>
    </location>
</feature>
<dbReference type="GO" id="GO:0016020">
    <property type="term" value="C:membrane"/>
    <property type="evidence" value="ECO:0007669"/>
    <property type="project" value="TreeGrafter"/>
</dbReference>
<name>A0A1I8FAT4_9PLAT</name>
<organism evidence="3 4">
    <name type="scientific">Macrostomum lignano</name>
    <dbReference type="NCBI Taxonomy" id="282301"/>
    <lineage>
        <taxon>Eukaryota</taxon>
        <taxon>Metazoa</taxon>
        <taxon>Spiralia</taxon>
        <taxon>Lophotrochozoa</taxon>
        <taxon>Platyhelminthes</taxon>
        <taxon>Rhabditophora</taxon>
        <taxon>Macrostomorpha</taxon>
        <taxon>Macrostomida</taxon>
        <taxon>Macrostomidae</taxon>
        <taxon>Macrostomum</taxon>
    </lineage>
</organism>
<protein>
    <submittedName>
        <fullName evidence="4">PH domain-containing protein</fullName>
    </submittedName>
</protein>
<accession>A0A1I8FAT4</accession>
<dbReference type="Gene3D" id="2.40.160.120">
    <property type="match status" value="2"/>
</dbReference>
<evidence type="ECO:0000256" key="1">
    <source>
        <dbReference type="ARBA" id="ARBA00023121"/>
    </source>
</evidence>
<dbReference type="GO" id="GO:0032934">
    <property type="term" value="F:sterol binding"/>
    <property type="evidence" value="ECO:0007669"/>
    <property type="project" value="TreeGrafter"/>
</dbReference>
<dbReference type="WBParaSite" id="maker-unitig_25803-snap-gene-0.2-mRNA-1">
    <property type="protein sequence ID" value="maker-unitig_25803-snap-gene-0.2-mRNA-1"/>
    <property type="gene ID" value="maker-unitig_25803-snap-gene-0.2"/>
</dbReference>
<dbReference type="GO" id="GO:0005829">
    <property type="term" value="C:cytosol"/>
    <property type="evidence" value="ECO:0007669"/>
    <property type="project" value="TreeGrafter"/>
</dbReference>
<feature type="compositionally biased region" description="Low complexity" evidence="2">
    <location>
        <begin position="748"/>
        <end position="757"/>
    </location>
</feature>
<dbReference type="SUPFAM" id="SSF144000">
    <property type="entry name" value="Oxysterol-binding protein-like"/>
    <property type="match status" value="1"/>
</dbReference>
<dbReference type="Proteomes" id="UP000095280">
    <property type="component" value="Unplaced"/>
</dbReference>
<feature type="region of interest" description="Disordered" evidence="2">
    <location>
        <begin position="748"/>
        <end position="794"/>
    </location>
</feature>
<feature type="region of interest" description="Disordered" evidence="2">
    <location>
        <begin position="40"/>
        <end position="74"/>
    </location>
</feature>
<feature type="compositionally biased region" description="Polar residues" evidence="2">
    <location>
        <begin position="774"/>
        <end position="794"/>
    </location>
</feature>
<dbReference type="AlphaFoldDB" id="A0A1I8FAT4"/>
<dbReference type="PROSITE" id="PS01013">
    <property type="entry name" value="OSBP"/>
    <property type="match status" value="1"/>
</dbReference>
<keyword evidence="1" id="KW-0446">Lipid-binding</keyword>
<evidence type="ECO:0000256" key="2">
    <source>
        <dbReference type="SAM" id="MobiDB-lite"/>
    </source>
</evidence>
<sequence>FTPVATDARERQYWVDRIRAVAQYFSEQCKILGSYNRSRCRRSTVAPAAPPRPVRPPPPPAPASLHRPPLQPRRRLHLQRWRHRMRRCRITRLCPPKRPRQRDQPTSLSDVNGSRGGRVAYPSPDGLLASLRDAITILDDLVTNLPPPSCTAAVEQSGGSVGAFSNEGSLYSGCASQADAGDQPDDSAEVLVYADGDGEGEGEEAYNIANEEAIDADGSLEVGEDAAASAVSDQEDLLIARGTAAGALRSLEACLNLLPYVRSQAAAGASSVSLAPARIAPASTAGLSGTATPAALSAGLHSALSHDSLSFAAIVPLVEMLENPAFPVPHQLDEPDNRSLMLPTPPTSLATHPRRSTNRSSCTCCSSSSWAWISPGLYCQLSSLNAAHCWKCSRDFMLHPDCLLRAAEQPDAESRITGGAAAKKAIQPPDWGNIPLFLANPIGQRGGNSDCLLTYTAEQVSHHPPITAFYMECPQKQLHLMQHDEVYNINLPSAYARSILTVPWVELGDKVTISCDKTKYNARRPAASGERRGSKNPASSVVCRVSGEWSGQLEFDYPDWPSQRRLIDVSLLTAAKKRVRPLSQQRPTSPEGFGLPSPRLYAPTIFKGHGGEAKANTVALSLGSKVTSSKNPELKPLQPRWRLAAAVPCRLVPRLPPAPAHLPLVLIFSSGWIPFASGVEPERRRFLAWAAGAVVAAARDRRRLRRLSPEARSQLRAESRLARRLSGQNASTRTTKFCLLLSPLLSAAEPASPPSAADCRRCSKADRAQPNPPFSRTGQALRNRATNRCDSPSPTKLAFEHLPTAGRRRMAVPAGLLLLVILSLGGREDSACGSWPPPDHRPAPSTATPGWPWTPAALRVAVSAGSKILGLLGRLASLAGTACLGVPRFAGTRQLDCLGVAACCYCRQPMLLLLRFC</sequence>
<evidence type="ECO:0000313" key="3">
    <source>
        <dbReference type="Proteomes" id="UP000095280"/>
    </source>
</evidence>
<reference evidence="4" key="1">
    <citation type="submission" date="2016-11" db="UniProtKB">
        <authorList>
            <consortium name="WormBaseParasite"/>
        </authorList>
    </citation>
    <scope>IDENTIFICATION</scope>
</reference>
<dbReference type="InterPro" id="IPR000648">
    <property type="entry name" value="Oxysterol-bd"/>
</dbReference>
<dbReference type="InterPro" id="IPR037239">
    <property type="entry name" value="OSBP_sf"/>
</dbReference>
<keyword evidence="3" id="KW-1185">Reference proteome</keyword>
<dbReference type="PANTHER" id="PTHR10972">
    <property type="entry name" value="OXYSTEROL-BINDING PROTEIN-RELATED"/>
    <property type="match status" value="1"/>
</dbReference>
<evidence type="ECO:0000313" key="4">
    <source>
        <dbReference type="WBParaSite" id="maker-unitig_25803-snap-gene-0.2-mRNA-1"/>
    </source>
</evidence>
<dbReference type="PANTHER" id="PTHR10972:SF141">
    <property type="entry name" value="OXYSTEROL-BINDING PROTEIN"/>
    <property type="match status" value="1"/>
</dbReference>
<feature type="compositionally biased region" description="Pro residues" evidence="2">
    <location>
        <begin position="48"/>
        <end position="62"/>
    </location>
</feature>